<reference evidence="1" key="1">
    <citation type="journal article" date="2020" name="mSystems">
        <title>Genome- and Community-Level Interaction Insights into Carbon Utilization and Element Cycling Functions of Hydrothermarchaeota in Hydrothermal Sediment.</title>
        <authorList>
            <person name="Zhou Z."/>
            <person name="Liu Y."/>
            <person name="Xu W."/>
            <person name="Pan J."/>
            <person name="Luo Z.H."/>
            <person name="Li M."/>
        </authorList>
    </citation>
    <scope>NUCLEOTIDE SEQUENCE [LARGE SCALE GENOMIC DNA]</scope>
    <source>
        <strain evidence="1">SpSt-732</strain>
    </source>
</reference>
<dbReference type="AlphaFoldDB" id="A0A7C4FBE7"/>
<evidence type="ECO:0000313" key="1">
    <source>
        <dbReference type="EMBL" id="HGI86958.1"/>
    </source>
</evidence>
<dbReference type="SUPFAM" id="SSF55729">
    <property type="entry name" value="Acyl-CoA N-acyltransferases (Nat)"/>
    <property type="match status" value="1"/>
</dbReference>
<comment type="caution">
    <text evidence="1">The sequence shown here is derived from an EMBL/GenBank/DDBJ whole genome shotgun (WGS) entry which is preliminary data.</text>
</comment>
<organism evidence="1">
    <name type="scientific">Ignisphaera aggregans</name>
    <dbReference type="NCBI Taxonomy" id="334771"/>
    <lineage>
        <taxon>Archaea</taxon>
        <taxon>Thermoproteota</taxon>
        <taxon>Thermoprotei</taxon>
        <taxon>Desulfurococcales</taxon>
        <taxon>Desulfurococcaceae</taxon>
        <taxon>Ignisphaera</taxon>
    </lineage>
</organism>
<dbReference type="Pfam" id="PF06557">
    <property type="entry name" value="DUF1122"/>
    <property type="match status" value="1"/>
</dbReference>
<sequence length="221" mass="25802">MICREVFNSIKIFSINTVEKRGRFPEEKSTEIYIGYRNLWHRLLVIKVFEGRPPFYRKWVEVFSIMATASFDDIAFKFAGSDLEKNLINCLSNLIDAGERLFIEYLYDRETWKALELGVPPHLTRLGFMLLENGFTWFKDWYYPEGFMEGNPKLQVEKPVSDEARRRHLEGLCREAAVFANSAKAFIESNIYKEVFKGVYNRIEKLLNSLCVEQSVGVAVL</sequence>
<name>A0A7C4FBE7_9CREN</name>
<dbReference type="InterPro" id="IPR016181">
    <property type="entry name" value="Acyl_CoA_acyltransferase"/>
</dbReference>
<protein>
    <submittedName>
        <fullName evidence="1">DUF1122 domain-containing protein</fullName>
    </submittedName>
</protein>
<dbReference type="InterPro" id="IPR008304">
    <property type="entry name" value="UCP017998"/>
</dbReference>
<proteinExistence type="predicted"/>
<dbReference type="EMBL" id="DTFF01000010">
    <property type="protein sequence ID" value="HGI86958.1"/>
    <property type="molecule type" value="Genomic_DNA"/>
</dbReference>
<accession>A0A7C4FBE7</accession>
<gene>
    <name evidence="1" type="ORF">ENV14_00955</name>
</gene>
<dbReference type="Gene3D" id="3.40.630.30">
    <property type="match status" value="1"/>
</dbReference>